<feature type="compositionally biased region" description="Low complexity" evidence="1">
    <location>
        <begin position="182"/>
        <end position="192"/>
    </location>
</feature>
<gene>
    <name evidence="3" type="ORF">GOBAR_AA37159</name>
</gene>
<evidence type="ECO:0000256" key="1">
    <source>
        <dbReference type="SAM" id="MobiDB-lite"/>
    </source>
</evidence>
<proteinExistence type="predicted"/>
<feature type="region of interest" description="Disordered" evidence="1">
    <location>
        <begin position="62"/>
        <end position="199"/>
    </location>
</feature>
<feature type="compositionally biased region" description="Low complexity" evidence="1">
    <location>
        <begin position="148"/>
        <end position="166"/>
    </location>
</feature>
<dbReference type="PANTHER" id="PTHR46450">
    <property type="entry name" value="INACTIVE HISTONE-LYSINE N-METHYLTRANSFERASE SUVR1-RELATED"/>
    <property type="match status" value="1"/>
</dbReference>
<dbReference type="PANTHER" id="PTHR46450:SF1">
    <property type="entry name" value="INACTIVE HISTONE-LYSINE N-METHYLTRANSFERASE SUVR1-RELATED"/>
    <property type="match status" value="1"/>
</dbReference>
<feature type="compositionally biased region" description="Polar residues" evidence="1">
    <location>
        <begin position="100"/>
        <end position="112"/>
    </location>
</feature>
<reference evidence="3 4" key="1">
    <citation type="submission" date="2015-01" db="EMBL/GenBank/DDBJ databases">
        <title>Genome of allotetraploid Gossypium barbadense reveals genomic plasticity and fiber elongation in cotton evolution.</title>
        <authorList>
            <person name="Chen X."/>
            <person name="Liu X."/>
            <person name="Zhao B."/>
            <person name="Zheng H."/>
            <person name="Hu Y."/>
            <person name="Lu G."/>
            <person name="Yang C."/>
            <person name="Chen J."/>
            <person name="Shan C."/>
            <person name="Zhang L."/>
            <person name="Zhou Y."/>
            <person name="Wang L."/>
            <person name="Guo W."/>
            <person name="Bai Y."/>
            <person name="Ruan J."/>
            <person name="Shangguan X."/>
            <person name="Mao Y."/>
            <person name="Jiang J."/>
            <person name="Zhu Y."/>
            <person name="Lei J."/>
            <person name="Kang H."/>
            <person name="Chen S."/>
            <person name="He X."/>
            <person name="Wang R."/>
            <person name="Wang Y."/>
            <person name="Chen J."/>
            <person name="Wang L."/>
            <person name="Yu S."/>
            <person name="Wang B."/>
            <person name="Wei J."/>
            <person name="Song S."/>
            <person name="Lu X."/>
            <person name="Gao Z."/>
            <person name="Gu W."/>
            <person name="Deng X."/>
            <person name="Ma D."/>
            <person name="Wang S."/>
            <person name="Liang W."/>
            <person name="Fang L."/>
            <person name="Cai C."/>
            <person name="Zhu X."/>
            <person name="Zhou B."/>
            <person name="Zhang Y."/>
            <person name="Chen Z."/>
            <person name="Xu S."/>
            <person name="Zhu R."/>
            <person name="Wang S."/>
            <person name="Zhang T."/>
            <person name="Zhao G."/>
        </authorList>
    </citation>
    <scope>NUCLEOTIDE SEQUENCE [LARGE SCALE GENOMIC DNA]</scope>
    <source>
        <strain evidence="4">cv. Xinhai21</strain>
        <tissue evidence="3">Leaf</tissue>
    </source>
</reference>
<feature type="compositionally biased region" description="Polar residues" evidence="1">
    <location>
        <begin position="129"/>
        <end position="138"/>
    </location>
</feature>
<evidence type="ECO:0000313" key="4">
    <source>
        <dbReference type="Proteomes" id="UP000239757"/>
    </source>
</evidence>
<protein>
    <recommendedName>
        <fullName evidence="2">WIYLD domain-containing protein</fullName>
    </recommendedName>
</protein>
<dbReference type="Pfam" id="PF10440">
    <property type="entry name" value="WIYLD"/>
    <property type="match status" value="1"/>
</dbReference>
<dbReference type="EMBL" id="KZ670308">
    <property type="protein sequence ID" value="PPR83549.1"/>
    <property type="molecule type" value="Genomic_DNA"/>
</dbReference>
<dbReference type="InterPro" id="IPR043017">
    <property type="entry name" value="WIYLD_dom_sf"/>
</dbReference>
<sequence>MARNPRIVQAFRAMKEIGIREDKVKPVLKRLLNLYEKNWELIESENYRVLADAIFDEEESKVSEPEKYKKCDEDEDTEGGGLVHDELVRRPLKRLRRLGETSSSHRTGSPNVAGTLLKKPKVEDEPSPASLQQKSLQCNIGKRTEYLPASPGSVSPQPVSPASVSPHHGDRTALPGPVLFQSPSPAHASPHHGAAKERN</sequence>
<name>A0A2P5VXK4_GOSBA</name>
<dbReference type="Proteomes" id="UP000239757">
    <property type="component" value="Unassembled WGS sequence"/>
</dbReference>
<dbReference type="OrthoDB" id="1749085at2759"/>
<feature type="compositionally biased region" description="Basic and acidic residues" evidence="1">
    <location>
        <begin position="62"/>
        <end position="72"/>
    </location>
</feature>
<dbReference type="InterPro" id="IPR018848">
    <property type="entry name" value="WIYLD_domain"/>
</dbReference>
<dbReference type="AlphaFoldDB" id="A0A2P5VXK4"/>
<organism evidence="3 4">
    <name type="scientific">Gossypium barbadense</name>
    <name type="common">Sea Island cotton</name>
    <name type="synonym">Hibiscus barbadensis</name>
    <dbReference type="NCBI Taxonomy" id="3634"/>
    <lineage>
        <taxon>Eukaryota</taxon>
        <taxon>Viridiplantae</taxon>
        <taxon>Streptophyta</taxon>
        <taxon>Embryophyta</taxon>
        <taxon>Tracheophyta</taxon>
        <taxon>Spermatophyta</taxon>
        <taxon>Magnoliopsida</taxon>
        <taxon>eudicotyledons</taxon>
        <taxon>Gunneridae</taxon>
        <taxon>Pentapetalae</taxon>
        <taxon>rosids</taxon>
        <taxon>malvids</taxon>
        <taxon>Malvales</taxon>
        <taxon>Malvaceae</taxon>
        <taxon>Malvoideae</taxon>
        <taxon>Gossypium</taxon>
    </lineage>
</organism>
<evidence type="ECO:0000313" key="3">
    <source>
        <dbReference type="EMBL" id="PPR83549.1"/>
    </source>
</evidence>
<feature type="domain" description="WIYLD" evidence="2">
    <location>
        <begin position="5"/>
        <end position="59"/>
    </location>
</feature>
<dbReference type="Gene3D" id="1.10.8.850">
    <property type="entry name" value="Histone-lysine N methyltransferase , C-terminal domain-like"/>
    <property type="match status" value="1"/>
</dbReference>
<evidence type="ECO:0000259" key="2">
    <source>
        <dbReference type="Pfam" id="PF10440"/>
    </source>
</evidence>
<accession>A0A2P5VXK4</accession>